<evidence type="ECO:0000313" key="8">
    <source>
        <dbReference type="Proteomes" id="UP001596022"/>
    </source>
</evidence>
<dbReference type="Gene3D" id="3.40.50.300">
    <property type="entry name" value="P-loop containing nucleotide triphosphate hydrolases"/>
    <property type="match status" value="2"/>
</dbReference>
<dbReference type="InterPro" id="IPR027785">
    <property type="entry name" value="UvrD-like_helicase_C"/>
</dbReference>
<name>A0ABV9GFT7_9BACL</name>
<dbReference type="RefSeq" id="WP_376844202.1">
    <property type="nucleotide sequence ID" value="NZ_JBHSFW010000001.1"/>
</dbReference>
<dbReference type="Pfam" id="PF13538">
    <property type="entry name" value="UvrD_C_2"/>
    <property type="match status" value="1"/>
</dbReference>
<evidence type="ECO:0000259" key="6">
    <source>
        <dbReference type="PROSITE" id="PS51198"/>
    </source>
</evidence>
<organism evidence="7 8">
    <name type="scientific">Camelliibacillus cellulosilyticus</name>
    <dbReference type="NCBI Taxonomy" id="2174486"/>
    <lineage>
        <taxon>Bacteria</taxon>
        <taxon>Bacillati</taxon>
        <taxon>Bacillota</taxon>
        <taxon>Bacilli</taxon>
        <taxon>Bacillales</taxon>
        <taxon>Sporolactobacillaceae</taxon>
        <taxon>Camelliibacillus</taxon>
    </lineage>
</organism>
<keyword evidence="4 5" id="KW-0067">ATP-binding</keyword>
<accession>A0ABV9GFT7</accession>
<comment type="caution">
    <text evidence="7">The sequence shown here is derived from an EMBL/GenBank/DDBJ whole genome shotgun (WGS) entry which is preliminary data.</text>
</comment>
<feature type="binding site" evidence="5">
    <location>
        <begin position="202"/>
        <end position="209"/>
    </location>
    <ligand>
        <name>ATP</name>
        <dbReference type="ChEBI" id="CHEBI:30616"/>
    </ligand>
</feature>
<feature type="domain" description="UvrD-like helicase ATP-binding" evidence="6">
    <location>
        <begin position="181"/>
        <end position="524"/>
    </location>
</feature>
<gene>
    <name evidence="7" type="ORF">ACFO4N_00195</name>
</gene>
<protein>
    <submittedName>
        <fullName evidence="7">HelD family protein</fullName>
    </submittedName>
</protein>
<sequence>MDKHPFDEEQKRLTQTLSIIDKQKAALDAIRQYTGSDITEIALDDMREKERMKLRIAGKEPYFARLDFQEDGKETANALYIGKAGCDNGEGEPLVIDWRAPIASLFYSFTGGDTLAEYVAPEGIIEGHVHLKRNIVVRNRTLERVVDAYVKGTNDLSNIDEFLLYRLSERGSDKLRDIVSTIQSEQNDIIRSPKNVAMIIQGVAGSGKTTIALHRLAYLIYEHQDSLRPERMIIFAPNRLFLDYIAGVLPELGVGGIKQTTFNDWALERIDESVTFEEPELRDEINRRDKLDDRFKESLAFLHVIDQTIKDLEASAVPDVPLTLWDGAELPPATIRQWFDQDYRSYPLMKRRERVETRIKQWMDSALKTIESETEKKTLKRRAGQKIRTYMKTWLNDSPLSFYMKLIKEHPDIPIVVRRDTLQMLKQKKIGPDDLAPLVAIRNRFYGLEKGEKFHHVVIDEAQDFSPFQVALLNEMTIGQSFSILGDLSQGIHEGGIDSWKAFTDVFNEDKIRYFQLVKSYRSTVEIIEFANQILLSGFEPLCLAEPIFRSGKDVQIIGCSESSRKEKIVQNLKSVIEGGRRNIGLITRTVSTCKSFYQTLIDADIQATLLSERQDRYEGGISVMPVYLSKGMEFDAVIIVDADQSSYPLDPEHAKLLYVACTRALHELWVFHNDTPSPLLPI</sequence>
<dbReference type="Pfam" id="PF13245">
    <property type="entry name" value="AAA_19"/>
    <property type="match status" value="1"/>
</dbReference>
<dbReference type="InterPro" id="IPR014016">
    <property type="entry name" value="UvrD-like_ATP-bd"/>
</dbReference>
<evidence type="ECO:0000313" key="7">
    <source>
        <dbReference type="EMBL" id="MFC4617141.1"/>
    </source>
</evidence>
<dbReference type="InterPro" id="IPR027417">
    <property type="entry name" value="P-loop_NTPase"/>
</dbReference>
<keyword evidence="1 5" id="KW-0547">Nucleotide-binding</keyword>
<dbReference type="InterPro" id="IPR000212">
    <property type="entry name" value="DNA_helicase_UvrD/REP"/>
</dbReference>
<evidence type="ECO:0000256" key="2">
    <source>
        <dbReference type="ARBA" id="ARBA00022801"/>
    </source>
</evidence>
<dbReference type="Proteomes" id="UP001596022">
    <property type="component" value="Unassembled WGS sequence"/>
</dbReference>
<dbReference type="PANTHER" id="PTHR11070">
    <property type="entry name" value="UVRD / RECB / PCRA DNA HELICASE FAMILY MEMBER"/>
    <property type="match status" value="1"/>
</dbReference>
<reference evidence="8" key="1">
    <citation type="journal article" date="2019" name="Int. J. Syst. Evol. Microbiol.">
        <title>The Global Catalogue of Microorganisms (GCM) 10K type strain sequencing project: providing services to taxonomists for standard genome sequencing and annotation.</title>
        <authorList>
            <consortium name="The Broad Institute Genomics Platform"/>
            <consortium name="The Broad Institute Genome Sequencing Center for Infectious Disease"/>
            <person name="Wu L."/>
            <person name="Ma J."/>
        </authorList>
    </citation>
    <scope>NUCLEOTIDE SEQUENCE [LARGE SCALE GENOMIC DNA]</scope>
    <source>
        <strain evidence="8">CGMCC 1.16306</strain>
    </source>
</reference>
<keyword evidence="2 5" id="KW-0378">Hydrolase</keyword>
<proteinExistence type="predicted"/>
<evidence type="ECO:0000256" key="1">
    <source>
        <dbReference type="ARBA" id="ARBA00022741"/>
    </source>
</evidence>
<evidence type="ECO:0000256" key="5">
    <source>
        <dbReference type="PROSITE-ProRule" id="PRU00560"/>
    </source>
</evidence>
<dbReference type="SUPFAM" id="SSF52540">
    <property type="entry name" value="P-loop containing nucleoside triphosphate hydrolases"/>
    <property type="match status" value="1"/>
</dbReference>
<keyword evidence="8" id="KW-1185">Reference proteome</keyword>
<dbReference type="PROSITE" id="PS51198">
    <property type="entry name" value="UVRD_HELICASE_ATP_BIND"/>
    <property type="match status" value="1"/>
</dbReference>
<keyword evidence="3 5" id="KW-0347">Helicase</keyword>
<dbReference type="EMBL" id="JBHSFW010000001">
    <property type="protein sequence ID" value="MFC4617141.1"/>
    <property type="molecule type" value="Genomic_DNA"/>
</dbReference>
<evidence type="ECO:0000256" key="4">
    <source>
        <dbReference type="ARBA" id="ARBA00022840"/>
    </source>
</evidence>
<evidence type="ECO:0000256" key="3">
    <source>
        <dbReference type="ARBA" id="ARBA00022806"/>
    </source>
</evidence>
<dbReference type="PANTHER" id="PTHR11070:SF17">
    <property type="entry name" value="DNA HELICASE IV"/>
    <property type="match status" value="1"/>
</dbReference>